<dbReference type="PROSITE" id="PS51917">
    <property type="entry name" value="PRU"/>
    <property type="match status" value="1"/>
</dbReference>
<evidence type="ECO:0000256" key="6">
    <source>
        <dbReference type="SAM" id="MobiDB-lite"/>
    </source>
</evidence>
<evidence type="ECO:0000256" key="3">
    <source>
        <dbReference type="ARBA" id="ARBA00022490"/>
    </source>
</evidence>
<keyword evidence="4" id="KW-0647">Proteasome</keyword>
<evidence type="ECO:0000256" key="4">
    <source>
        <dbReference type="ARBA" id="ARBA00022942"/>
    </source>
</evidence>
<feature type="compositionally biased region" description="Basic and acidic residues" evidence="6">
    <location>
        <begin position="199"/>
        <end position="210"/>
    </location>
</feature>
<feature type="region of interest" description="Disordered" evidence="6">
    <location>
        <begin position="146"/>
        <end position="210"/>
    </location>
</feature>
<dbReference type="GO" id="GO:0008541">
    <property type="term" value="C:proteasome regulatory particle, lid subcomplex"/>
    <property type="evidence" value="ECO:0007669"/>
    <property type="project" value="TreeGrafter"/>
</dbReference>
<dbReference type="Pfam" id="PF04683">
    <property type="entry name" value="Rpn13_ADRM1_Pru"/>
    <property type="match status" value="1"/>
</dbReference>
<evidence type="ECO:0000313" key="8">
    <source>
        <dbReference type="EMBL" id="TKA62662.1"/>
    </source>
</evidence>
<comment type="subcellular location">
    <subcellularLocation>
        <location evidence="2">Cytoplasm</location>
    </subcellularLocation>
    <subcellularLocation>
        <location evidence="1">Nucleus</location>
    </subcellularLocation>
</comment>
<accession>A0A4U0WI44</accession>
<dbReference type="EMBL" id="NAJN01001524">
    <property type="protein sequence ID" value="TKA62662.1"/>
    <property type="molecule type" value="Genomic_DNA"/>
</dbReference>
<gene>
    <name evidence="8" type="ORF">B0A49_06797</name>
</gene>
<organism evidence="8 9">
    <name type="scientific">Cryomyces minteri</name>
    <dbReference type="NCBI Taxonomy" id="331657"/>
    <lineage>
        <taxon>Eukaryota</taxon>
        <taxon>Fungi</taxon>
        <taxon>Dikarya</taxon>
        <taxon>Ascomycota</taxon>
        <taxon>Pezizomycotina</taxon>
        <taxon>Dothideomycetes</taxon>
        <taxon>Dothideomycetes incertae sedis</taxon>
        <taxon>Cryomyces</taxon>
    </lineage>
</organism>
<dbReference type="InterPro" id="IPR006773">
    <property type="entry name" value="Rpn13/ADRM1"/>
</dbReference>
<feature type="domain" description="Pru" evidence="7">
    <location>
        <begin position="1"/>
        <end position="134"/>
    </location>
</feature>
<keyword evidence="5" id="KW-0539">Nucleus</keyword>
<dbReference type="InterPro" id="IPR044868">
    <property type="entry name" value="Rpn13/ADRM1_Pru"/>
</dbReference>
<dbReference type="Gene3D" id="2.30.29.70">
    <property type="entry name" value="Proteasomal ubiquitin receptor Rpn13/ADRM1"/>
    <property type="match status" value="1"/>
</dbReference>
<dbReference type="GO" id="GO:0005634">
    <property type="term" value="C:nucleus"/>
    <property type="evidence" value="ECO:0007669"/>
    <property type="project" value="UniProtKB-SubCell"/>
</dbReference>
<dbReference type="PANTHER" id="PTHR12225">
    <property type="entry name" value="ADHESION REGULATING MOLECULE 1 110 KDA CELL MEMBRANE GLYCOPROTEIN"/>
    <property type="match status" value="1"/>
</dbReference>
<dbReference type="PANTHER" id="PTHR12225:SF0">
    <property type="entry name" value="PROTEASOMAL UBIQUITIN RECEPTOR ADRM1"/>
    <property type="match status" value="1"/>
</dbReference>
<keyword evidence="3" id="KW-0963">Cytoplasm</keyword>
<dbReference type="GO" id="GO:0005737">
    <property type="term" value="C:cytoplasm"/>
    <property type="evidence" value="ECO:0007669"/>
    <property type="project" value="UniProtKB-SubCell"/>
</dbReference>
<sequence length="210" mass="22838">MASTPLLTFKAGKCDFDSKKVKPIPTPGYIYLYVEDELTYFCWRPRSTPASSPELDLLMIPGDGSFTPYTGLNGAASSENLKSPTNGRIFVLKFSSSSAKHFFWMQSKPQYQDSRFSERDQVLGQIVDMLLSGEEVDVEEEVSQIMNQNGNNGSGPDRDGDDVMEDVQGTDIAPDHHREGSGGAGADATGGDPREEGEESRRGGEDGGRA</sequence>
<dbReference type="OrthoDB" id="340431at2759"/>
<reference evidence="8 9" key="1">
    <citation type="submission" date="2017-03" db="EMBL/GenBank/DDBJ databases">
        <title>Genomes of endolithic fungi from Antarctica.</title>
        <authorList>
            <person name="Coleine C."/>
            <person name="Masonjones S."/>
            <person name="Stajich J.E."/>
        </authorList>
    </citation>
    <scope>NUCLEOTIDE SEQUENCE [LARGE SCALE GENOMIC DNA]</scope>
    <source>
        <strain evidence="8 9">CCFEE 5187</strain>
    </source>
</reference>
<dbReference type="Proteomes" id="UP000308768">
    <property type="component" value="Unassembled WGS sequence"/>
</dbReference>
<name>A0A4U0WI44_9PEZI</name>
<evidence type="ECO:0000256" key="1">
    <source>
        <dbReference type="ARBA" id="ARBA00004123"/>
    </source>
</evidence>
<proteinExistence type="predicted"/>
<comment type="caution">
    <text evidence="8">The sequence shown here is derived from an EMBL/GenBank/DDBJ whole genome shotgun (WGS) entry which is preliminary data.</text>
</comment>
<dbReference type="STRING" id="331657.A0A4U0WI44"/>
<protein>
    <recommendedName>
        <fullName evidence="7">Pru domain-containing protein</fullName>
    </recommendedName>
</protein>
<evidence type="ECO:0000259" key="7">
    <source>
        <dbReference type="PROSITE" id="PS51917"/>
    </source>
</evidence>
<dbReference type="GO" id="GO:0061133">
    <property type="term" value="F:endopeptidase activator activity"/>
    <property type="evidence" value="ECO:0007669"/>
    <property type="project" value="TreeGrafter"/>
</dbReference>
<evidence type="ECO:0000313" key="9">
    <source>
        <dbReference type="Proteomes" id="UP000308768"/>
    </source>
</evidence>
<keyword evidence="9" id="KW-1185">Reference proteome</keyword>
<dbReference type="AlphaFoldDB" id="A0A4U0WI44"/>
<dbReference type="InterPro" id="IPR038633">
    <property type="entry name" value="Rpn13/ADRM1_Pru_sf"/>
</dbReference>
<evidence type="ECO:0000256" key="2">
    <source>
        <dbReference type="ARBA" id="ARBA00004496"/>
    </source>
</evidence>
<dbReference type="GO" id="GO:0070628">
    <property type="term" value="F:proteasome binding"/>
    <property type="evidence" value="ECO:0007669"/>
    <property type="project" value="TreeGrafter"/>
</dbReference>
<evidence type="ECO:0000256" key="5">
    <source>
        <dbReference type="ARBA" id="ARBA00023242"/>
    </source>
</evidence>